<name>A0A072NFQ2_SCHAZ</name>
<dbReference type="Proteomes" id="UP000027936">
    <property type="component" value="Unassembled WGS sequence"/>
</dbReference>
<evidence type="ECO:0000313" key="3">
    <source>
        <dbReference type="Proteomes" id="UP000027936"/>
    </source>
</evidence>
<evidence type="ECO:0000259" key="1">
    <source>
        <dbReference type="PROSITE" id="PS51459"/>
    </source>
</evidence>
<dbReference type="PANTHER" id="PTHR39426:SF1">
    <property type="entry name" value="HOMOLOGY TO DEATH-ON-CURING PROTEIN OF PHAGE P1"/>
    <property type="match status" value="1"/>
</dbReference>
<dbReference type="PATRIC" id="fig|1348973.3.peg.4322"/>
<sequence>MNEIIYLTINQVITINTIQIRLYSPDEQLGVKGPNLLDSAVNRPKQSAFGKDAYPTYPTIYEKAAALFESLAKNHAFHNANKRTALASLIVFLKINHFLWTMGIEEEQDFTVDVVNHKYTFKEIVSIIECHTERL</sequence>
<dbReference type="InterPro" id="IPR003812">
    <property type="entry name" value="Fido"/>
</dbReference>
<dbReference type="Gene3D" id="1.20.120.1870">
    <property type="entry name" value="Fic/DOC protein, Fido domain"/>
    <property type="match status" value="1"/>
</dbReference>
<dbReference type="PROSITE" id="PS51459">
    <property type="entry name" value="FIDO"/>
    <property type="match status" value="1"/>
</dbReference>
<proteinExistence type="predicted"/>
<dbReference type="InterPro" id="IPR006440">
    <property type="entry name" value="Doc"/>
</dbReference>
<accession>A0A072NFQ2</accession>
<protein>
    <submittedName>
        <fullName evidence="2">Death-on-curing family protein</fullName>
    </submittedName>
</protein>
<dbReference type="RefSeq" id="WP_035198368.1">
    <property type="nucleotide sequence ID" value="NZ_JJRY01000028.1"/>
</dbReference>
<dbReference type="Pfam" id="PF02661">
    <property type="entry name" value="Fic"/>
    <property type="match status" value="1"/>
</dbReference>
<dbReference type="OrthoDB" id="9802752at2"/>
<gene>
    <name evidence="2" type="ORF">M670_04448</name>
</gene>
<dbReference type="AlphaFoldDB" id="A0A072NFQ2"/>
<dbReference type="EMBL" id="JJRY01000028">
    <property type="protein sequence ID" value="KEF36376.1"/>
    <property type="molecule type" value="Genomic_DNA"/>
</dbReference>
<dbReference type="PANTHER" id="PTHR39426">
    <property type="entry name" value="HOMOLOGY TO DEATH-ON-CURING PROTEIN OF PHAGE P1"/>
    <property type="match status" value="1"/>
</dbReference>
<dbReference type="GO" id="GO:0016301">
    <property type="term" value="F:kinase activity"/>
    <property type="evidence" value="ECO:0007669"/>
    <property type="project" value="InterPro"/>
</dbReference>
<comment type="caution">
    <text evidence="2">The sequence shown here is derived from an EMBL/GenBank/DDBJ whole genome shotgun (WGS) entry which is preliminary data.</text>
</comment>
<feature type="domain" description="Fido" evidence="1">
    <location>
        <begin position="1"/>
        <end position="130"/>
    </location>
</feature>
<dbReference type="NCBIfam" id="TIGR01550">
    <property type="entry name" value="DOC_P1"/>
    <property type="match status" value="1"/>
</dbReference>
<evidence type="ECO:0000313" key="2">
    <source>
        <dbReference type="EMBL" id="KEF36376.1"/>
    </source>
</evidence>
<reference evidence="2 3" key="1">
    <citation type="submission" date="2014-04" db="EMBL/GenBank/DDBJ databases">
        <title>Draft genome sequence of Bacillus azotoformans MEV2011, a (co-) denitrifying strain unable to grow in the presence of oxygen.</title>
        <authorList>
            <person name="Nielsen M."/>
            <person name="Schreiber L."/>
            <person name="Finster K."/>
            <person name="Schramm A."/>
        </authorList>
    </citation>
    <scope>NUCLEOTIDE SEQUENCE [LARGE SCALE GENOMIC DNA]</scope>
    <source>
        <strain evidence="2 3">MEV2011</strain>
    </source>
</reference>
<dbReference type="InterPro" id="IPR053737">
    <property type="entry name" value="Type_II_TA_Toxin"/>
</dbReference>
<organism evidence="2 3">
    <name type="scientific">Schinkia azotoformans MEV2011</name>
    <dbReference type="NCBI Taxonomy" id="1348973"/>
    <lineage>
        <taxon>Bacteria</taxon>
        <taxon>Bacillati</taxon>
        <taxon>Bacillota</taxon>
        <taxon>Bacilli</taxon>
        <taxon>Bacillales</taxon>
        <taxon>Bacillaceae</taxon>
        <taxon>Calidifontibacillus/Schinkia group</taxon>
        <taxon>Schinkia</taxon>
    </lineage>
</organism>